<dbReference type="Proteomes" id="UP000092668">
    <property type="component" value="Unassembled WGS sequence"/>
</dbReference>
<evidence type="ECO:0008006" key="3">
    <source>
        <dbReference type="Google" id="ProtNLM"/>
    </source>
</evidence>
<reference evidence="1 2" key="1">
    <citation type="submission" date="2015-06" db="EMBL/GenBank/DDBJ databases">
        <title>Genome sequence of Mycobacterium kumamotonense strain Roo.</title>
        <authorList>
            <person name="Greninger A.L."/>
            <person name="Cunningham G."/>
            <person name="Miller S."/>
        </authorList>
    </citation>
    <scope>NUCLEOTIDE SEQUENCE [LARGE SCALE GENOMIC DNA]</scope>
    <source>
        <strain evidence="1 2">Roo</strain>
    </source>
</reference>
<dbReference type="SUPFAM" id="SSF53448">
    <property type="entry name" value="Nucleotide-diphospho-sugar transferases"/>
    <property type="match status" value="1"/>
</dbReference>
<sequence>MDVAVIAHPRRKDRANRLAEALRADAVCWDNNLKGAEFNHAQAWNYLKDSSADYALIVEDDMVPTEDFIDQARHALAHLPKTASIASFYLGRMRPPHWQPSIARALTTLPTADTCWLIGKPLLSATAYAMRPEHLGLLAQVRTFRGDTRPVDERISAWMHRFKLKAAYSVPSIIEHADIEPVIAKRTDDDPRLPGRTAWRVGTRTDWNRRSHPLKSPEQLGIKVIKPNLTEKFKKQPKPRKKTHA</sequence>
<accession>A0A1B8SL43</accession>
<proteinExistence type="predicted"/>
<evidence type="ECO:0000313" key="2">
    <source>
        <dbReference type="Proteomes" id="UP000092668"/>
    </source>
</evidence>
<dbReference type="AlphaFoldDB" id="A0A1B8SL43"/>
<gene>
    <name evidence="1" type="ORF">ACT18_00545</name>
</gene>
<organism evidence="1 2">
    <name type="scientific">Mycolicibacter kumamotonensis</name>
    <dbReference type="NCBI Taxonomy" id="354243"/>
    <lineage>
        <taxon>Bacteria</taxon>
        <taxon>Bacillati</taxon>
        <taxon>Actinomycetota</taxon>
        <taxon>Actinomycetes</taxon>
        <taxon>Mycobacteriales</taxon>
        <taxon>Mycobacteriaceae</taxon>
        <taxon>Mycolicibacter</taxon>
    </lineage>
</organism>
<keyword evidence="2" id="KW-1185">Reference proteome</keyword>
<name>A0A1B8SL43_9MYCO</name>
<dbReference type="InterPro" id="IPR029044">
    <property type="entry name" value="Nucleotide-diphossugar_trans"/>
</dbReference>
<evidence type="ECO:0000313" key="1">
    <source>
        <dbReference type="EMBL" id="OBY33472.1"/>
    </source>
</evidence>
<comment type="caution">
    <text evidence="1">The sequence shown here is derived from an EMBL/GenBank/DDBJ whole genome shotgun (WGS) entry which is preliminary data.</text>
</comment>
<dbReference type="EMBL" id="LFOE01000001">
    <property type="protein sequence ID" value="OBY33472.1"/>
    <property type="molecule type" value="Genomic_DNA"/>
</dbReference>
<protein>
    <recommendedName>
        <fullName evidence="3">Glycosyltransferase</fullName>
    </recommendedName>
</protein>